<feature type="compositionally biased region" description="Basic and acidic residues" evidence="1">
    <location>
        <begin position="47"/>
        <end position="77"/>
    </location>
</feature>
<keyword evidence="3" id="KW-1185">Reference proteome</keyword>
<gene>
    <name evidence="2" type="ORF">NDU88_011777</name>
</gene>
<feature type="non-terminal residue" evidence="2">
    <location>
        <position position="1"/>
    </location>
</feature>
<name>A0AAV7QY93_PLEWA</name>
<organism evidence="2 3">
    <name type="scientific">Pleurodeles waltl</name>
    <name type="common">Iberian ribbed newt</name>
    <dbReference type="NCBI Taxonomy" id="8319"/>
    <lineage>
        <taxon>Eukaryota</taxon>
        <taxon>Metazoa</taxon>
        <taxon>Chordata</taxon>
        <taxon>Craniata</taxon>
        <taxon>Vertebrata</taxon>
        <taxon>Euteleostomi</taxon>
        <taxon>Amphibia</taxon>
        <taxon>Batrachia</taxon>
        <taxon>Caudata</taxon>
        <taxon>Salamandroidea</taxon>
        <taxon>Salamandridae</taxon>
        <taxon>Pleurodelinae</taxon>
        <taxon>Pleurodeles</taxon>
    </lineage>
</organism>
<protein>
    <submittedName>
        <fullName evidence="2">Uncharacterized protein</fullName>
    </submittedName>
</protein>
<evidence type="ECO:0000256" key="1">
    <source>
        <dbReference type="SAM" id="MobiDB-lite"/>
    </source>
</evidence>
<sequence>HRRAHIAGGSSRILHVRACRSVPLLGGGSRGAEERGQPGKETLLEGETEHPRDNKLQSETPRKERDLAQRESTDRVRHPLVKRLLLPAESDTTL</sequence>
<comment type="caution">
    <text evidence="2">The sequence shown here is derived from an EMBL/GenBank/DDBJ whole genome shotgun (WGS) entry which is preliminary data.</text>
</comment>
<accession>A0AAV7QY93</accession>
<proteinExistence type="predicted"/>
<evidence type="ECO:0000313" key="3">
    <source>
        <dbReference type="Proteomes" id="UP001066276"/>
    </source>
</evidence>
<feature type="region of interest" description="Disordered" evidence="1">
    <location>
        <begin position="22"/>
        <end position="94"/>
    </location>
</feature>
<dbReference type="Proteomes" id="UP001066276">
    <property type="component" value="Chromosome 6"/>
</dbReference>
<evidence type="ECO:0000313" key="2">
    <source>
        <dbReference type="EMBL" id="KAJ1145491.1"/>
    </source>
</evidence>
<dbReference type="AlphaFoldDB" id="A0AAV7QY93"/>
<dbReference type="EMBL" id="JANPWB010000010">
    <property type="protein sequence ID" value="KAJ1145491.1"/>
    <property type="molecule type" value="Genomic_DNA"/>
</dbReference>
<reference evidence="2" key="1">
    <citation type="journal article" date="2022" name="bioRxiv">
        <title>Sequencing and chromosome-scale assembly of the giantPleurodeles waltlgenome.</title>
        <authorList>
            <person name="Brown T."/>
            <person name="Elewa A."/>
            <person name="Iarovenko S."/>
            <person name="Subramanian E."/>
            <person name="Araus A.J."/>
            <person name="Petzold A."/>
            <person name="Susuki M."/>
            <person name="Suzuki K.-i.T."/>
            <person name="Hayashi T."/>
            <person name="Toyoda A."/>
            <person name="Oliveira C."/>
            <person name="Osipova E."/>
            <person name="Leigh N.D."/>
            <person name="Simon A."/>
            <person name="Yun M.H."/>
        </authorList>
    </citation>
    <scope>NUCLEOTIDE SEQUENCE</scope>
    <source>
        <strain evidence="2">20211129_DDA</strain>
        <tissue evidence="2">Liver</tissue>
    </source>
</reference>
<feature type="non-terminal residue" evidence="2">
    <location>
        <position position="94"/>
    </location>
</feature>